<dbReference type="Proteomes" id="UP001500610">
    <property type="component" value="Unassembled WGS sequence"/>
</dbReference>
<keyword evidence="2" id="KW-1185">Reference proteome</keyword>
<sequence>MATDYEKEGVTTFLVRSQIFVAASPETVYETVSDLSRSGEWSPECQGGTWVRGEPSTVGAVFEGRNVRGTEPVPWAPVIRGEWTTKAEVVEAVPGKVFRWVILTEAGARQESTWSFEIEPAEGGSLLIHHYRLGRLTEGLAKIFRAGLDEAGRDRFVKEWNAKLAADVQRTVERVKAVVEQG</sequence>
<dbReference type="SUPFAM" id="SSF55961">
    <property type="entry name" value="Bet v1-like"/>
    <property type="match status" value="1"/>
</dbReference>
<proteinExistence type="predicted"/>
<evidence type="ECO:0000313" key="2">
    <source>
        <dbReference type="Proteomes" id="UP001500610"/>
    </source>
</evidence>
<evidence type="ECO:0000313" key="1">
    <source>
        <dbReference type="EMBL" id="GAA5005366.1"/>
    </source>
</evidence>
<dbReference type="InterPro" id="IPR023393">
    <property type="entry name" value="START-like_dom_sf"/>
</dbReference>
<organism evidence="1 2">
    <name type="scientific">Streptomyces hyderabadensis</name>
    <dbReference type="NCBI Taxonomy" id="598549"/>
    <lineage>
        <taxon>Bacteria</taxon>
        <taxon>Bacillati</taxon>
        <taxon>Actinomycetota</taxon>
        <taxon>Actinomycetes</taxon>
        <taxon>Kitasatosporales</taxon>
        <taxon>Streptomycetaceae</taxon>
        <taxon>Streptomyces</taxon>
    </lineage>
</organism>
<dbReference type="Gene3D" id="3.30.530.20">
    <property type="match status" value="1"/>
</dbReference>
<dbReference type="InterPro" id="IPR019587">
    <property type="entry name" value="Polyketide_cyclase/dehydratase"/>
</dbReference>
<protein>
    <submittedName>
        <fullName evidence="1">SRPBCC family protein</fullName>
    </submittedName>
</protein>
<accession>A0ABP9IPZ3</accession>
<comment type="caution">
    <text evidence="1">The sequence shown here is derived from an EMBL/GenBank/DDBJ whole genome shotgun (WGS) entry which is preliminary data.</text>
</comment>
<dbReference type="CDD" id="cd07812">
    <property type="entry name" value="SRPBCC"/>
    <property type="match status" value="1"/>
</dbReference>
<name>A0ABP9IPZ3_9ACTN</name>
<reference evidence="2" key="1">
    <citation type="journal article" date="2019" name="Int. J. Syst. Evol. Microbiol.">
        <title>The Global Catalogue of Microorganisms (GCM) 10K type strain sequencing project: providing services to taxonomists for standard genome sequencing and annotation.</title>
        <authorList>
            <consortium name="The Broad Institute Genomics Platform"/>
            <consortium name="The Broad Institute Genome Sequencing Center for Infectious Disease"/>
            <person name="Wu L."/>
            <person name="Ma J."/>
        </authorList>
    </citation>
    <scope>NUCLEOTIDE SEQUENCE [LARGE SCALE GENOMIC DNA]</scope>
    <source>
        <strain evidence="2">JCM 17657</strain>
    </source>
</reference>
<dbReference type="EMBL" id="BAABIV010000028">
    <property type="protein sequence ID" value="GAA5005366.1"/>
    <property type="molecule type" value="Genomic_DNA"/>
</dbReference>
<dbReference type="RefSeq" id="WP_226030633.1">
    <property type="nucleotide sequence ID" value="NZ_BAABIV010000028.1"/>
</dbReference>
<dbReference type="Pfam" id="PF10604">
    <property type="entry name" value="Polyketide_cyc2"/>
    <property type="match status" value="1"/>
</dbReference>
<gene>
    <name evidence="1" type="ORF">GCM10023257_58740</name>
</gene>